<comment type="similarity">
    <text evidence="2 7">Belongs to the MIP/aquaporin (TC 1.A.8) family.</text>
</comment>
<dbReference type="PANTHER" id="PTHR43829:SF9">
    <property type="entry name" value="AQUAPORIN-9"/>
    <property type="match status" value="1"/>
</dbReference>
<proteinExistence type="inferred from homology"/>
<feature type="transmembrane region" description="Helical" evidence="8">
    <location>
        <begin position="232"/>
        <end position="253"/>
    </location>
</feature>
<evidence type="ECO:0000256" key="4">
    <source>
        <dbReference type="ARBA" id="ARBA00022692"/>
    </source>
</evidence>
<dbReference type="InterPro" id="IPR000425">
    <property type="entry name" value="MIP"/>
</dbReference>
<evidence type="ECO:0000256" key="5">
    <source>
        <dbReference type="ARBA" id="ARBA00022989"/>
    </source>
</evidence>
<keyword evidence="4 7" id="KW-0812">Transmembrane</keyword>
<accession>A0ABP4WN18</accession>
<reference evidence="10" key="1">
    <citation type="journal article" date="2019" name="Int. J. Syst. Evol. Microbiol.">
        <title>The Global Catalogue of Microorganisms (GCM) 10K type strain sequencing project: providing services to taxonomists for standard genome sequencing and annotation.</title>
        <authorList>
            <consortium name="The Broad Institute Genomics Platform"/>
            <consortium name="The Broad Institute Genome Sequencing Center for Infectious Disease"/>
            <person name="Wu L."/>
            <person name="Ma J."/>
        </authorList>
    </citation>
    <scope>NUCLEOTIDE SEQUENCE [LARGE SCALE GENOMIC DNA]</scope>
    <source>
        <strain evidence="10">JCM 14319</strain>
    </source>
</reference>
<feature type="transmembrane region" description="Helical" evidence="8">
    <location>
        <begin position="146"/>
        <end position="167"/>
    </location>
</feature>
<gene>
    <name evidence="9" type="ORF">GCM10009747_12540</name>
</gene>
<dbReference type="InterPro" id="IPR050363">
    <property type="entry name" value="MIP/Aquaporin"/>
</dbReference>
<evidence type="ECO:0000256" key="2">
    <source>
        <dbReference type="ARBA" id="ARBA00006175"/>
    </source>
</evidence>
<comment type="caution">
    <text evidence="9">The sequence shown here is derived from an EMBL/GenBank/DDBJ whole genome shotgun (WGS) entry which is preliminary data.</text>
</comment>
<dbReference type="SUPFAM" id="SSF81338">
    <property type="entry name" value="Aquaporin-like"/>
    <property type="match status" value="1"/>
</dbReference>
<evidence type="ECO:0000256" key="1">
    <source>
        <dbReference type="ARBA" id="ARBA00004141"/>
    </source>
</evidence>
<keyword evidence="3 7" id="KW-0813">Transport</keyword>
<dbReference type="InterPro" id="IPR023271">
    <property type="entry name" value="Aquaporin-like"/>
</dbReference>
<dbReference type="Pfam" id="PF00230">
    <property type="entry name" value="MIP"/>
    <property type="match status" value="1"/>
</dbReference>
<feature type="transmembrane region" description="Helical" evidence="8">
    <location>
        <begin position="98"/>
        <end position="120"/>
    </location>
</feature>
<dbReference type="RefSeq" id="WP_308188415.1">
    <property type="nucleotide sequence ID" value="NZ_BAAANH010000002.1"/>
</dbReference>
<evidence type="ECO:0000256" key="3">
    <source>
        <dbReference type="ARBA" id="ARBA00022448"/>
    </source>
</evidence>
<evidence type="ECO:0000256" key="7">
    <source>
        <dbReference type="RuleBase" id="RU000477"/>
    </source>
</evidence>
<dbReference type="EMBL" id="BAAANH010000002">
    <property type="protein sequence ID" value="GAA1755835.1"/>
    <property type="molecule type" value="Genomic_DNA"/>
</dbReference>
<feature type="transmembrane region" description="Helical" evidence="8">
    <location>
        <begin position="69"/>
        <end position="91"/>
    </location>
</feature>
<dbReference type="PROSITE" id="PS00221">
    <property type="entry name" value="MIP"/>
    <property type="match status" value="1"/>
</dbReference>
<dbReference type="PRINTS" id="PR00783">
    <property type="entry name" value="MINTRINSICP"/>
</dbReference>
<keyword evidence="6 8" id="KW-0472">Membrane</keyword>
<feature type="transmembrane region" description="Helical" evidence="8">
    <location>
        <begin position="6"/>
        <end position="29"/>
    </location>
</feature>
<feature type="transmembrane region" description="Helical" evidence="8">
    <location>
        <begin position="41"/>
        <end position="63"/>
    </location>
</feature>
<dbReference type="Gene3D" id="1.20.1080.10">
    <property type="entry name" value="Glycerol uptake facilitator protein"/>
    <property type="match status" value="1"/>
</dbReference>
<dbReference type="Proteomes" id="UP001500506">
    <property type="component" value="Unassembled WGS sequence"/>
</dbReference>
<name>A0ABP4WN18_9MICO</name>
<dbReference type="PANTHER" id="PTHR43829">
    <property type="entry name" value="AQUAPORIN OR AQUAGLYCEROPORIN RELATED"/>
    <property type="match status" value="1"/>
</dbReference>
<organism evidence="9 10">
    <name type="scientific">Agromyces humatus</name>
    <dbReference type="NCBI Taxonomy" id="279573"/>
    <lineage>
        <taxon>Bacteria</taxon>
        <taxon>Bacillati</taxon>
        <taxon>Actinomycetota</taxon>
        <taxon>Actinomycetes</taxon>
        <taxon>Micrococcales</taxon>
        <taxon>Microbacteriaceae</taxon>
        <taxon>Agromyces</taxon>
    </lineage>
</organism>
<evidence type="ECO:0000313" key="9">
    <source>
        <dbReference type="EMBL" id="GAA1755835.1"/>
    </source>
</evidence>
<keyword evidence="5 8" id="KW-1133">Transmembrane helix</keyword>
<comment type="subcellular location">
    <subcellularLocation>
        <location evidence="1">Membrane</location>
        <topology evidence="1">Multi-pass membrane protein</topology>
    </subcellularLocation>
</comment>
<sequence>MDNLGVLFLSELVGTAMLVLLGCGVVANVALAKTKGFNGGFLMVTFGWGFAVFAGVIVAYASGAHINPAVTLGLVANGATEFGNAAVGLTVPVEALSVLAYIGAQLIGAIIGAVIVWLAYKQHFDAEPEPAPKLGTFSTGPGIRNYAWNLVTEIIGTFVLVFVVIGFGRQGDASGLASLGALPVALLVVGIGVSLGGPTGYAINPARDLGPRIAHAILPIKGKGSSDWSYSWVPVVGPIIGGLLAGWVALWLLPVIT</sequence>
<keyword evidence="10" id="KW-1185">Reference proteome</keyword>
<dbReference type="InterPro" id="IPR022357">
    <property type="entry name" value="MIP_CS"/>
</dbReference>
<protein>
    <submittedName>
        <fullName evidence="9">MIP/aquaporin family protein</fullName>
    </submittedName>
</protein>
<feature type="transmembrane region" description="Helical" evidence="8">
    <location>
        <begin position="179"/>
        <end position="203"/>
    </location>
</feature>
<evidence type="ECO:0000313" key="10">
    <source>
        <dbReference type="Proteomes" id="UP001500506"/>
    </source>
</evidence>
<evidence type="ECO:0000256" key="8">
    <source>
        <dbReference type="SAM" id="Phobius"/>
    </source>
</evidence>
<evidence type="ECO:0000256" key="6">
    <source>
        <dbReference type="ARBA" id="ARBA00023136"/>
    </source>
</evidence>